<proteinExistence type="predicted"/>
<evidence type="ECO:0008006" key="3">
    <source>
        <dbReference type="Google" id="ProtNLM"/>
    </source>
</evidence>
<dbReference type="EMBL" id="BSDE01000003">
    <property type="protein sequence ID" value="GLH73404.1"/>
    <property type="molecule type" value="Genomic_DNA"/>
</dbReference>
<reference evidence="1 2" key="1">
    <citation type="journal article" date="2023" name="Antonie Van Leeuwenhoek">
        <title>Mesoterricola silvestris gen. nov., sp. nov., Mesoterricola sediminis sp. nov., Geothrix oryzae sp. nov., Geothrix edaphica sp. nov., Geothrix rubra sp. nov., and Geothrix limicola sp. nov., six novel members of Acidobacteriota isolated from soils.</title>
        <authorList>
            <person name="Itoh H."/>
            <person name="Sugisawa Y."/>
            <person name="Mise K."/>
            <person name="Xu Z."/>
            <person name="Kuniyasu M."/>
            <person name="Ushijima N."/>
            <person name="Kawano K."/>
            <person name="Kobayashi E."/>
            <person name="Shiratori Y."/>
            <person name="Masuda Y."/>
            <person name="Senoo K."/>
        </authorList>
    </citation>
    <scope>NUCLEOTIDE SEQUENCE [LARGE SCALE GENOMIC DNA]</scope>
    <source>
        <strain evidence="1 2">Red804</strain>
    </source>
</reference>
<protein>
    <recommendedName>
        <fullName evidence="3">Coiled coil domain-containing protein</fullName>
    </recommendedName>
</protein>
<dbReference type="RefSeq" id="WP_285574419.1">
    <property type="nucleotide sequence ID" value="NZ_BSDE01000003.1"/>
</dbReference>
<evidence type="ECO:0000313" key="1">
    <source>
        <dbReference type="EMBL" id="GLH73404.1"/>
    </source>
</evidence>
<accession>A0ABQ5QEX6</accession>
<gene>
    <name evidence="1" type="ORF">GETHLI_19060</name>
</gene>
<keyword evidence="2" id="KW-1185">Reference proteome</keyword>
<comment type="caution">
    <text evidence="1">The sequence shown here is derived from an EMBL/GenBank/DDBJ whole genome shotgun (WGS) entry which is preliminary data.</text>
</comment>
<organism evidence="1 2">
    <name type="scientific">Geothrix limicola</name>
    <dbReference type="NCBI Taxonomy" id="2927978"/>
    <lineage>
        <taxon>Bacteria</taxon>
        <taxon>Pseudomonadati</taxon>
        <taxon>Acidobacteriota</taxon>
        <taxon>Holophagae</taxon>
        <taxon>Holophagales</taxon>
        <taxon>Holophagaceae</taxon>
        <taxon>Geothrix</taxon>
    </lineage>
</organism>
<name>A0ABQ5QEX6_9BACT</name>
<sequence>MLENRKSYEGHLDAQLAKWKAEIDLARAKAGRAEPRAKVQFDLAIDSLQRAHDEANRHLSGLKEASDEVWEDLKLGTEKAWTDIRSHFNRSIEMH</sequence>
<evidence type="ECO:0000313" key="2">
    <source>
        <dbReference type="Proteomes" id="UP001165069"/>
    </source>
</evidence>
<dbReference type="Proteomes" id="UP001165069">
    <property type="component" value="Unassembled WGS sequence"/>
</dbReference>